<reference evidence="2" key="1">
    <citation type="submission" date="2020-11" db="EMBL/GenBank/DDBJ databases">
        <authorList>
            <person name="Whitehead M."/>
        </authorList>
    </citation>
    <scope>NUCLEOTIDE SEQUENCE</scope>
    <source>
        <strain evidence="2">EGII</strain>
    </source>
</reference>
<feature type="compositionally biased region" description="Polar residues" evidence="1">
    <location>
        <begin position="50"/>
        <end position="59"/>
    </location>
</feature>
<evidence type="ECO:0000313" key="3">
    <source>
        <dbReference type="Proteomes" id="UP000606786"/>
    </source>
</evidence>
<name>A0A811U520_CERCA</name>
<accession>A0A811U520</accession>
<feature type="non-terminal residue" evidence="2">
    <location>
        <position position="59"/>
    </location>
</feature>
<protein>
    <submittedName>
        <fullName evidence="2">(Mediterranean fruit fly) hypothetical protein</fullName>
    </submittedName>
</protein>
<keyword evidence="3" id="KW-1185">Reference proteome</keyword>
<proteinExistence type="predicted"/>
<sequence>MYIDALSRGKGLLSSNSCRQIVTHFQQQVTPDSPPSPSFNARERVDSVESDTGNNGIWQ</sequence>
<organism evidence="2 3">
    <name type="scientific">Ceratitis capitata</name>
    <name type="common">Mediterranean fruit fly</name>
    <name type="synonym">Tephritis capitata</name>
    <dbReference type="NCBI Taxonomy" id="7213"/>
    <lineage>
        <taxon>Eukaryota</taxon>
        <taxon>Metazoa</taxon>
        <taxon>Ecdysozoa</taxon>
        <taxon>Arthropoda</taxon>
        <taxon>Hexapoda</taxon>
        <taxon>Insecta</taxon>
        <taxon>Pterygota</taxon>
        <taxon>Neoptera</taxon>
        <taxon>Endopterygota</taxon>
        <taxon>Diptera</taxon>
        <taxon>Brachycera</taxon>
        <taxon>Muscomorpha</taxon>
        <taxon>Tephritoidea</taxon>
        <taxon>Tephritidae</taxon>
        <taxon>Ceratitis</taxon>
        <taxon>Ceratitis</taxon>
    </lineage>
</organism>
<dbReference type="Proteomes" id="UP000606786">
    <property type="component" value="Unassembled WGS sequence"/>
</dbReference>
<gene>
    <name evidence="2" type="ORF">CCAP1982_LOCUS2863</name>
</gene>
<comment type="caution">
    <text evidence="2">The sequence shown here is derived from an EMBL/GenBank/DDBJ whole genome shotgun (WGS) entry which is preliminary data.</text>
</comment>
<dbReference type="EMBL" id="CAJHJT010000001">
    <property type="protein sequence ID" value="CAD6994094.1"/>
    <property type="molecule type" value="Genomic_DNA"/>
</dbReference>
<feature type="region of interest" description="Disordered" evidence="1">
    <location>
        <begin position="25"/>
        <end position="59"/>
    </location>
</feature>
<evidence type="ECO:0000313" key="2">
    <source>
        <dbReference type="EMBL" id="CAD6994094.1"/>
    </source>
</evidence>
<evidence type="ECO:0000256" key="1">
    <source>
        <dbReference type="SAM" id="MobiDB-lite"/>
    </source>
</evidence>
<dbReference type="AlphaFoldDB" id="A0A811U520"/>